<dbReference type="Pfam" id="PF11924">
    <property type="entry name" value="IAT_beta"/>
    <property type="match status" value="1"/>
</dbReference>
<evidence type="ECO:0000259" key="3">
    <source>
        <dbReference type="Pfam" id="PF11924"/>
    </source>
</evidence>
<dbReference type="SMART" id="SM00710">
    <property type="entry name" value="PbH1"/>
    <property type="match status" value="33"/>
</dbReference>
<dbReference type="Proteomes" id="UP000315700">
    <property type="component" value="Chromosome"/>
</dbReference>
<dbReference type="EMBL" id="CP036271">
    <property type="protein sequence ID" value="QDT54719.1"/>
    <property type="molecule type" value="Genomic_DNA"/>
</dbReference>
<dbReference type="InterPro" id="IPR039448">
    <property type="entry name" value="Beta_helix"/>
</dbReference>
<dbReference type="InterPro" id="IPR038177">
    <property type="entry name" value="IAT_beta_sf"/>
</dbReference>
<evidence type="ECO:0000259" key="4">
    <source>
        <dbReference type="Pfam" id="PF13229"/>
    </source>
</evidence>
<proteinExistence type="predicted"/>
<dbReference type="SUPFAM" id="SSF51126">
    <property type="entry name" value="Pectin lyase-like"/>
    <property type="match status" value="1"/>
</dbReference>
<feature type="domain" description="Right handed beta helix" evidence="4">
    <location>
        <begin position="2026"/>
        <end position="2191"/>
    </location>
</feature>
<reference evidence="5 6" key="1">
    <citation type="submission" date="2019-02" db="EMBL/GenBank/DDBJ databases">
        <title>Deep-cultivation of Planctomycetes and their phenomic and genomic characterization uncovers novel biology.</title>
        <authorList>
            <person name="Wiegand S."/>
            <person name="Jogler M."/>
            <person name="Boedeker C."/>
            <person name="Pinto D."/>
            <person name="Vollmers J."/>
            <person name="Rivas-Marin E."/>
            <person name="Kohn T."/>
            <person name="Peeters S.H."/>
            <person name="Heuer A."/>
            <person name="Rast P."/>
            <person name="Oberbeckmann S."/>
            <person name="Bunk B."/>
            <person name="Jeske O."/>
            <person name="Meyerdierks A."/>
            <person name="Storesund J.E."/>
            <person name="Kallscheuer N."/>
            <person name="Luecker S."/>
            <person name="Lage O.M."/>
            <person name="Pohl T."/>
            <person name="Merkel B.J."/>
            <person name="Hornburger P."/>
            <person name="Mueller R.-W."/>
            <person name="Bruemmer F."/>
            <person name="Labrenz M."/>
            <person name="Spormann A.M."/>
            <person name="Op den Camp H."/>
            <person name="Overmann J."/>
            <person name="Amann R."/>
            <person name="Jetten M.S.M."/>
            <person name="Mascher T."/>
            <person name="Medema M.H."/>
            <person name="Devos D.P."/>
            <person name="Kaster A.-K."/>
            <person name="Ovreas L."/>
            <person name="Rohde M."/>
            <person name="Galperin M.Y."/>
            <person name="Jogler C."/>
        </authorList>
    </citation>
    <scope>NUCLEOTIDE SEQUENCE [LARGE SCALE GENOMIC DNA]</scope>
    <source>
        <strain evidence="5 6">Pan44</strain>
    </source>
</reference>
<evidence type="ECO:0000313" key="5">
    <source>
        <dbReference type="EMBL" id="QDT54719.1"/>
    </source>
</evidence>
<sequence precursor="true">MNWTRVSLFCLGAALLASSQSAFGQVVNEQTGVVQLEDYSGSMSLSNDGGSWMQVDRMSGDGVGFQSGYTRVGVRTKWLEFGQSHLFTELNGTMNDHGRLGTNLGLGVRTMYDGGVAGVHGWYDNYESNYGHNYQQATIGAEYLHQWLDLRANGYMPFGDRDNFIGVVDPGTELAFQGHDFGTIGRGQVERSLAGFDAEAGVPLPVATFLRLYGGTYFLTANDNDTWGVRSRLEARVGQSSTVNFQVTDDDRFGTNLNVGATIWYGGGATSPFKFQRDRSGAARRYDPVRRAQPVQLAQDREKVFVPLINVDTGNEFNITWVDNTKVAPGDGTFENPFTALPGSAPGSDYILVRRGVGNTVGNIVLENNQHLFGEGQVYTLNTDRRGVVEIPDQFFDQTGPRPTLVPTLANVPIVTLANNNEVINFDMTGGTASGIFGAFVQDFRIEHVQIDSDIGITITDASGRGILNNIDVPNIADLQTGIFIRNQGGDRLDLSMTDINTSGGAYGVQIDALGADVVGQINVLNTNDSDVAGLVLSQTNGMLNMTVLNADIDSNGDGIQIQATGDPGQSNIALANVDVDGAGTLINMQGSAGTLLTVRGYNVDASGSTGASGIAATIDDATGLFEFQNINASSNAVDGFHLDATNNSLVYAEITNSNLSLNGDNAFEVNASGGSVVQFFVDPTLATDSGSDAYQFLATDAGTKLTSIFIDVNLARAGQSAINGAVTNGAESQLYLANVQGSDSGLHGLSVNVSNGAVGDSSDFLAVISNSSFARSGQLNSGRGVNLLADNNSNIDITLTNTVANNNGSQGLHYEVLTGANGASSLVGRATNVNFSDNPDNNIFGQVTGAGSTASWTLTDVTADLIANSGSVRLASLAGGQQFVDWSGVSSSISEGNADGVSLSADGVNSAVGFAFRDGRINGNGGQGIDALATNNGQIQVDLEDAQTMENFEENVRAVAQSGGTAAVNALRVDLSQGGAGTNADNVFLGADGAGSIVGGILDTVNLDNSGLNGLQALITNDGSLDLQFLSSDPLNPSSASFNANGSGIRIDANNATSVRVVSSGESIISDNFADNVDIDVVDTDIAEIQIAGLMDRSTNGDGVNVNFDNVASGGISIGTGSAIDNFGDGVEIQVANSTLDQGVSVVGMTATGNGGEPIIVNTTASDITGGSISGNTTDGGTNGISWFSDSGTVDVNIVNNVVTNATNNGILVELSGSAVGNEVHLDDNTVNGDGLVPQNGIQLSLLDNASLINGTMNRNGVTGAADYGMLVDVQNTASVGTLNVETNIITGSGIDGFLYNGAAGTSLSNLVIADNASETNVGNGLNVQLDSLNTTVTQPNVEFRGNLSTGNGGNGILLTGVDTSFGNVDIVANETFANGGDGIGVSLTSPSNADTLVAVAAQSNTSTGNGGAGINIVLDGFDTTVVVPDVTLESNITLGNGAEGVALEIANMDAGALTVADSNFDNNGADGLRVSLTNNNTASLSVVRNTAIDNVLNGFNYDADNANLGSLDVSDNQGAVLPGASVLATISGVHWEITNTVADPLVLIDSVQYDVAPTGLTFATTRGAGFPFELYSNAADTGLQTINGTAVVAGIQQPGAVADGSTTLDLAFTDFDNGDLPLHFDMTVGDLAAAAVQNTADIAGTIFTATFSNGAVLSGSFDATGILNLAQAATGTGVSGNGLAGILIGMDNGSSIGSMTINGNDVIDNGTNGIEFNVAGGSTLPTAGNASISSNTITGHTNGDGVNIVNPDTGGADFGIDFDSNTITDNTGGSGVNIGLNGNSGVVTTTFTNNEISGNGNSGLNVNLVETANLQVTNFEGNTLVGNGQMGVRIQTAGSANMLLNGSAGNNTFDGNGSAGVGAVLSNASTADIRMSNSTITNTTAGALPDFNGQGVRVLVQDTAQLLGTSEFNNNTITGNASNGVDLLARDSGVIGGLTINDNTINGNGTNGIRIERQESGSIGQFGDRLEISGNTITDQTEGVFLIAANTDSTDYYEMNDNTITGMTGAGVHFEVRADADIDVNMDNNLISDNGTDGILTSEQINAPADSRSVSGNWTNNEITNNGRHGINLSASSGLLQIGTVGNGNLISGNANDGISAQGAGTVVISSNMITQNGSNGADDAGIDIQSPTFSFIVVQNNDIVNNRGDGIEFTGGIGPFGDTLIVDNNNISFNDGRGFDVLQLGNTTETNTDITFDNNIVANNLLEGVYVVFTADRNQSQSAASTVALSSNGSIDAQSQMRFNMNNNSVTANGLNSGFSSTGMVVRIGTMEAGANGDTTDDGGFISDGFGNFTNKSGVIMNVTNSNFSGNFGDDVYFESFVSTVVPPTSAGTWGATNDPTVVTTYRSDPLARLDLTFTGNTGDSADVTNLGAFYNNAEDVFKSRTNTQSPPNQGPFTSGTRRRNAQRLASRNPPFSAPAGGSFLYPGVGESTFRISAGSSTAGFASNPFPSSFGTSVGFGGAIFGELPFSWGSF</sequence>
<dbReference type="InterPro" id="IPR006626">
    <property type="entry name" value="PbH1"/>
</dbReference>
<dbReference type="Pfam" id="PF13229">
    <property type="entry name" value="Beta_helix"/>
    <property type="match status" value="1"/>
</dbReference>
<accession>A0A517SF09</accession>
<evidence type="ECO:0000313" key="6">
    <source>
        <dbReference type="Proteomes" id="UP000315700"/>
    </source>
</evidence>
<keyword evidence="6" id="KW-1185">Reference proteome</keyword>
<organism evidence="5 6">
    <name type="scientific">Caulifigura coniformis</name>
    <dbReference type="NCBI Taxonomy" id="2527983"/>
    <lineage>
        <taxon>Bacteria</taxon>
        <taxon>Pseudomonadati</taxon>
        <taxon>Planctomycetota</taxon>
        <taxon>Planctomycetia</taxon>
        <taxon>Planctomycetales</taxon>
        <taxon>Planctomycetaceae</taxon>
        <taxon>Caulifigura</taxon>
    </lineage>
</organism>
<dbReference type="Gene3D" id="2.40.160.160">
    <property type="entry name" value="Inverse autotransporter, beta-domain"/>
    <property type="match status" value="1"/>
</dbReference>
<evidence type="ECO:0008006" key="7">
    <source>
        <dbReference type="Google" id="ProtNLM"/>
    </source>
</evidence>
<name>A0A517SF09_9PLAN</name>
<dbReference type="InterPro" id="IPR011050">
    <property type="entry name" value="Pectin_lyase_fold/virulence"/>
</dbReference>
<evidence type="ECO:0000256" key="2">
    <source>
        <dbReference type="SAM" id="SignalP"/>
    </source>
</evidence>
<dbReference type="InterPro" id="IPR024519">
    <property type="entry name" value="IAT_beta"/>
</dbReference>
<feature type="domain" description="Inverse autotransporter beta-domain" evidence="3">
    <location>
        <begin position="83"/>
        <end position="206"/>
    </location>
</feature>
<protein>
    <recommendedName>
        <fullName evidence="7">Right handed beta helix domain-containing protein</fullName>
    </recommendedName>
</protein>
<dbReference type="InParanoid" id="A0A517SF09"/>
<evidence type="ECO:0000256" key="1">
    <source>
        <dbReference type="SAM" id="MobiDB-lite"/>
    </source>
</evidence>
<feature type="signal peptide" evidence="2">
    <location>
        <begin position="1"/>
        <end position="24"/>
    </location>
</feature>
<dbReference type="RefSeq" id="WP_197454065.1">
    <property type="nucleotide sequence ID" value="NZ_CP036271.1"/>
</dbReference>
<feature type="compositionally biased region" description="Polar residues" evidence="1">
    <location>
        <begin position="2387"/>
        <end position="2403"/>
    </location>
</feature>
<keyword evidence="2" id="KW-0732">Signal</keyword>
<dbReference type="KEGG" id="ccos:Pan44_27540"/>
<dbReference type="Gene3D" id="2.160.20.10">
    <property type="entry name" value="Single-stranded right-handed beta-helix, Pectin lyase-like"/>
    <property type="match status" value="3"/>
</dbReference>
<feature type="chain" id="PRO_5021900653" description="Right handed beta helix domain-containing protein" evidence="2">
    <location>
        <begin position="25"/>
        <end position="2478"/>
    </location>
</feature>
<feature type="region of interest" description="Disordered" evidence="1">
    <location>
        <begin position="2386"/>
        <end position="2420"/>
    </location>
</feature>
<dbReference type="InterPro" id="IPR012334">
    <property type="entry name" value="Pectin_lyas_fold"/>
</dbReference>
<gene>
    <name evidence="5" type="ORF">Pan44_27540</name>
</gene>